<comment type="caution">
    <text evidence="4">The sequence shown here is derived from an EMBL/GenBank/DDBJ whole genome shotgun (WGS) entry which is preliminary data.</text>
</comment>
<dbReference type="Gene3D" id="1.25.40.10">
    <property type="entry name" value="Tetratricopeptide repeat domain"/>
    <property type="match status" value="1"/>
</dbReference>
<dbReference type="EMBL" id="VOHK01000007">
    <property type="protein sequence ID" value="TWT18220.1"/>
    <property type="molecule type" value="Genomic_DNA"/>
</dbReference>
<dbReference type="InterPro" id="IPR019734">
    <property type="entry name" value="TPR_rpt"/>
</dbReference>
<dbReference type="PANTHER" id="PTHR31350">
    <property type="entry name" value="SI:DKEY-261L7.2"/>
    <property type="match status" value="1"/>
</dbReference>
<keyword evidence="5" id="KW-1185">Reference proteome</keyword>
<dbReference type="InterPro" id="IPR011990">
    <property type="entry name" value="TPR-like_helical_dom_sf"/>
</dbReference>
<evidence type="ECO:0000256" key="1">
    <source>
        <dbReference type="ARBA" id="ARBA00007100"/>
    </source>
</evidence>
<organism evidence="4 5">
    <name type="scientific">Luteimonas marina</name>
    <dbReference type="NCBI Taxonomy" id="488485"/>
    <lineage>
        <taxon>Bacteria</taxon>
        <taxon>Pseudomonadati</taxon>
        <taxon>Pseudomonadota</taxon>
        <taxon>Gammaproteobacteria</taxon>
        <taxon>Lysobacterales</taxon>
        <taxon>Lysobacteraceae</taxon>
        <taxon>Luteimonas</taxon>
    </lineage>
</organism>
<dbReference type="RefSeq" id="WP_146388960.1">
    <property type="nucleotide sequence ID" value="NZ_VOHK01000007.1"/>
</dbReference>
<dbReference type="Proteomes" id="UP000319980">
    <property type="component" value="Unassembled WGS sequence"/>
</dbReference>
<dbReference type="SUPFAM" id="SSF48452">
    <property type="entry name" value="TPR-like"/>
    <property type="match status" value="1"/>
</dbReference>
<sequence>MDVIDPLPDWRALAALDDEALPLLGVALLIARDEYPDLDPRRYALQVQGHAAHLRDALDRESHLALKMRAINRYLFEEVGYAGNHDEYYDPRNSYLNEVFERRLGNPLSLALVQMAVAREVGLPLDGVSFPGHFLVRLPVDDGMLVMDPFNRGRPLDVDELRQRARAHMGGDAPDDDALSQILHPASNRAILVRVLRNLHGVYQERGDWERATRSADRVLSLAPDNPEALRDRGIGYLELGHLAGAREDLRQYLLRHPKAEDAAAVRLRLIEAGLGPARLH</sequence>
<dbReference type="InterPro" id="IPR032698">
    <property type="entry name" value="SirB1_N"/>
</dbReference>
<feature type="domain" description="Protein SirB1 N-terminal" evidence="3">
    <location>
        <begin position="44"/>
        <end position="197"/>
    </location>
</feature>
<evidence type="ECO:0000313" key="4">
    <source>
        <dbReference type="EMBL" id="TWT18220.1"/>
    </source>
</evidence>
<gene>
    <name evidence="4" type="ORF">FQY83_15910</name>
</gene>
<proteinExistence type="inferred from homology"/>
<protein>
    <submittedName>
        <fullName evidence="4">Tetratricopeptide repeat protein</fullName>
    </submittedName>
</protein>
<dbReference type="Pfam" id="PF13369">
    <property type="entry name" value="Transglut_core2"/>
    <property type="match status" value="1"/>
</dbReference>
<dbReference type="PROSITE" id="PS50005">
    <property type="entry name" value="TPR"/>
    <property type="match status" value="1"/>
</dbReference>
<evidence type="ECO:0000313" key="5">
    <source>
        <dbReference type="Proteomes" id="UP000319980"/>
    </source>
</evidence>
<comment type="similarity">
    <text evidence="1">Belongs to the UPF0162 family.</text>
</comment>
<evidence type="ECO:0000259" key="3">
    <source>
        <dbReference type="Pfam" id="PF13369"/>
    </source>
</evidence>
<evidence type="ECO:0000256" key="2">
    <source>
        <dbReference type="PROSITE-ProRule" id="PRU00339"/>
    </source>
</evidence>
<feature type="repeat" description="TPR" evidence="2">
    <location>
        <begin position="193"/>
        <end position="226"/>
    </location>
</feature>
<name>A0A5C5TYM7_9GAMM</name>
<dbReference type="PANTHER" id="PTHR31350:SF21">
    <property type="entry name" value="F-BOX ONLY PROTEIN 21"/>
    <property type="match status" value="1"/>
</dbReference>
<reference evidence="4 5" key="1">
    <citation type="journal article" date="2008" name="Int. J. Syst. Evol. Microbiol.">
        <title>Luteimonas marina sp. nov., isolated from seawater.</title>
        <authorList>
            <person name="Baik K.S."/>
            <person name="Park S.C."/>
            <person name="Kim M.S."/>
            <person name="Kim E.M."/>
            <person name="Park C."/>
            <person name="Chun J."/>
            <person name="Seong C.N."/>
        </authorList>
    </citation>
    <scope>NUCLEOTIDE SEQUENCE [LARGE SCALE GENOMIC DNA]</scope>
    <source>
        <strain evidence="4 5">FR1330</strain>
    </source>
</reference>
<dbReference type="OrthoDB" id="232498at2"/>
<dbReference type="AlphaFoldDB" id="A0A5C5TYM7"/>
<dbReference type="Pfam" id="PF13371">
    <property type="entry name" value="TPR_9"/>
    <property type="match status" value="1"/>
</dbReference>
<keyword evidence="2" id="KW-0802">TPR repeat</keyword>
<accession>A0A5C5TYM7</accession>